<evidence type="ECO:0000313" key="1">
    <source>
        <dbReference type="EMBL" id="NIJ54778.1"/>
    </source>
</evidence>
<proteinExistence type="predicted"/>
<protein>
    <submittedName>
        <fullName evidence="1">Uncharacterized protein</fullName>
    </submittedName>
</protein>
<gene>
    <name evidence="1" type="ORF">FHS68_003965</name>
</gene>
<name>A0ABX0UQU2_9BACT</name>
<reference evidence="1 2" key="1">
    <citation type="submission" date="2020-03" db="EMBL/GenBank/DDBJ databases">
        <title>Genomic Encyclopedia of Type Strains, Phase IV (KMG-IV): sequencing the most valuable type-strain genomes for metagenomic binning, comparative biology and taxonomic classification.</title>
        <authorList>
            <person name="Goeker M."/>
        </authorList>
    </citation>
    <scope>NUCLEOTIDE SEQUENCE [LARGE SCALE GENOMIC DNA]</scope>
    <source>
        <strain evidence="1 2">DSM 102865</strain>
    </source>
</reference>
<accession>A0ABX0UQU2</accession>
<evidence type="ECO:0000313" key="2">
    <source>
        <dbReference type="Proteomes" id="UP001179181"/>
    </source>
</evidence>
<sequence length="47" mass="5634">MIDGLTRLTDDYDFKYFDCGDEDLNDFFLNESKIYFLLQSENLATQR</sequence>
<keyword evidence="2" id="KW-1185">Reference proteome</keyword>
<organism evidence="1 2">
    <name type="scientific">Dyadobacter arcticus</name>
    <dbReference type="NCBI Taxonomy" id="1078754"/>
    <lineage>
        <taxon>Bacteria</taxon>
        <taxon>Pseudomonadati</taxon>
        <taxon>Bacteroidota</taxon>
        <taxon>Cytophagia</taxon>
        <taxon>Cytophagales</taxon>
        <taxon>Spirosomataceae</taxon>
        <taxon>Dyadobacter</taxon>
    </lineage>
</organism>
<comment type="caution">
    <text evidence="1">The sequence shown here is derived from an EMBL/GenBank/DDBJ whole genome shotgun (WGS) entry which is preliminary data.</text>
</comment>
<dbReference type="Proteomes" id="UP001179181">
    <property type="component" value="Unassembled WGS sequence"/>
</dbReference>
<dbReference type="EMBL" id="JAASQJ010000004">
    <property type="protein sequence ID" value="NIJ54778.1"/>
    <property type="molecule type" value="Genomic_DNA"/>
</dbReference>